<feature type="domain" description="ABC-2 type transporter transmembrane" evidence="7">
    <location>
        <begin position="498"/>
        <end position="677"/>
    </location>
</feature>
<feature type="transmembrane region" description="Helical" evidence="6">
    <location>
        <begin position="576"/>
        <end position="595"/>
    </location>
</feature>
<dbReference type="EMBL" id="NUEQ01000007">
    <property type="protein sequence ID" value="PEJ36822.1"/>
    <property type="molecule type" value="Genomic_DNA"/>
</dbReference>
<keyword evidence="3 6" id="KW-1133">Transmembrane helix</keyword>
<dbReference type="PANTHER" id="PTHR43077">
    <property type="entry name" value="TRANSPORT PERMEASE YVFS-RELATED"/>
    <property type="match status" value="1"/>
</dbReference>
<dbReference type="AlphaFoldDB" id="A0AAX0S982"/>
<organism evidence="8 9">
    <name type="scientific">Peribacillus butanolivorans</name>
    <dbReference type="NCBI Taxonomy" id="421767"/>
    <lineage>
        <taxon>Bacteria</taxon>
        <taxon>Bacillati</taxon>
        <taxon>Bacillota</taxon>
        <taxon>Bacilli</taxon>
        <taxon>Bacillales</taxon>
        <taxon>Bacillaceae</taxon>
        <taxon>Peribacillus</taxon>
    </lineage>
</organism>
<feature type="transmembrane region" description="Helical" evidence="6">
    <location>
        <begin position="545"/>
        <end position="570"/>
    </location>
</feature>
<dbReference type="Proteomes" id="UP000220106">
    <property type="component" value="Unassembled WGS sequence"/>
</dbReference>
<comment type="subcellular location">
    <subcellularLocation>
        <location evidence="1">Membrane</location>
        <topology evidence="1">Multi-pass membrane protein</topology>
    </subcellularLocation>
</comment>
<gene>
    <name evidence="8" type="ORF">CN689_02970</name>
</gene>
<dbReference type="InterPro" id="IPR013525">
    <property type="entry name" value="ABC2_TM"/>
</dbReference>
<feature type="coiled-coil region" evidence="5">
    <location>
        <begin position="422"/>
        <end position="456"/>
    </location>
</feature>
<comment type="caution">
    <text evidence="8">The sequence shown here is derived from an EMBL/GenBank/DDBJ whole genome shotgun (WGS) entry which is preliminary data.</text>
</comment>
<proteinExistence type="predicted"/>
<sequence>MKNIREIFIDDLKSIYRNLFVCIVVIFLMFIPSIYAWFNIVASWDPYANTEGILVGVSNNDKGTELNGEAVNLGNEVIDGLKGNSDLGWRFTTEKDAIAKVKKGDYYASIIIPADFSEHIATIMTDDPIKAEIDYYVNEKINSIAPKMTAAGANSIVDNVSKSFIKTASGSILSIFNELGITLQNELPTIQKMKNMVYLLEEKLPELEQNIKTVQTHVKRAEDIIKMVNDGLDSIEGITSQKDKLVSDVSSYVDSTRQAFEGINPLLVNDLANVRSDNESILVLANRLTNQELPSNEVDQIVEQGITRIKKELYLLDSMYNLLVRVNQFSENNWLQPEIKLMDNLRDNASNQLQALNNRSFGSLIDLGENNDKVLASFQDNYSKETGPKFNEIWNETDSILKKVQLTMEEGSQVLPEVRTLLNETNRTLETRTGEIDKLQNKFPEIETKIKALAAKMREIDKSYNMEEVIAFLKNDIEQESDFFSEPVLLNKHSLFPIPNYGSAMSPFFTALSLWVGGTILISMLSVDVSHKVYSPYQIYIGRYLIFFIIGLMQALSVSIGNIILIDVYVADKFEYIVFSVLISTVFTLIVYTFVSVLGNVGKGISVVLMVLQISSSGGTFPIQVTPPFFQHINPFLPFTYAVGLLRESVGGITWSVAGKDIFVLFLFLIITLILGIVLKKPLHARTQKMKDKLYGSRIF</sequence>
<evidence type="ECO:0000313" key="8">
    <source>
        <dbReference type="EMBL" id="PEJ36822.1"/>
    </source>
</evidence>
<dbReference type="Pfam" id="PF12698">
    <property type="entry name" value="ABC2_membrane_3"/>
    <property type="match status" value="2"/>
</dbReference>
<dbReference type="GO" id="GO:0140359">
    <property type="term" value="F:ABC-type transporter activity"/>
    <property type="evidence" value="ECO:0007669"/>
    <property type="project" value="InterPro"/>
</dbReference>
<dbReference type="GO" id="GO:0016020">
    <property type="term" value="C:membrane"/>
    <property type="evidence" value="ECO:0007669"/>
    <property type="project" value="UniProtKB-SubCell"/>
</dbReference>
<dbReference type="InterPro" id="IPR051328">
    <property type="entry name" value="T7SS_ABC-Transporter"/>
</dbReference>
<feature type="domain" description="ABC-2 type transporter transmembrane" evidence="7">
    <location>
        <begin position="20"/>
        <end position="159"/>
    </location>
</feature>
<feature type="transmembrane region" description="Helical" evidence="6">
    <location>
        <begin position="20"/>
        <end position="38"/>
    </location>
</feature>
<feature type="transmembrane region" description="Helical" evidence="6">
    <location>
        <begin position="607"/>
        <end position="625"/>
    </location>
</feature>
<name>A0AAX0S982_9BACI</name>
<dbReference type="NCBIfam" id="TIGR03062">
    <property type="entry name" value="pip_yhgE_Cterm"/>
    <property type="match status" value="1"/>
</dbReference>
<evidence type="ECO:0000256" key="2">
    <source>
        <dbReference type="ARBA" id="ARBA00022692"/>
    </source>
</evidence>
<dbReference type="Gene3D" id="3.40.1710.10">
    <property type="entry name" value="abc type-2 transporter like domain"/>
    <property type="match status" value="1"/>
</dbReference>
<evidence type="ECO:0000256" key="1">
    <source>
        <dbReference type="ARBA" id="ARBA00004141"/>
    </source>
</evidence>
<evidence type="ECO:0000256" key="6">
    <source>
        <dbReference type="SAM" id="Phobius"/>
    </source>
</evidence>
<accession>A0AAX0S982</accession>
<keyword evidence="4 6" id="KW-0472">Membrane</keyword>
<feature type="transmembrane region" description="Helical" evidence="6">
    <location>
        <begin position="662"/>
        <end position="679"/>
    </location>
</feature>
<evidence type="ECO:0000256" key="3">
    <source>
        <dbReference type="ARBA" id="ARBA00022989"/>
    </source>
</evidence>
<evidence type="ECO:0000313" key="9">
    <source>
        <dbReference type="Proteomes" id="UP000220106"/>
    </source>
</evidence>
<dbReference type="NCBIfam" id="TIGR03061">
    <property type="entry name" value="pip_yhgE_Nterm"/>
    <property type="match status" value="1"/>
</dbReference>
<evidence type="ECO:0000256" key="5">
    <source>
        <dbReference type="SAM" id="Coils"/>
    </source>
</evidence>
<evidence type="ECO:0000259" key="7">
    <source>
        <dbReference type="Pfam" id="PF12698"/>
    </source>
</evidence>
<feature type="transmembrane region" description="Helical" evidence="6">
    <location>
        <begin position="504"/>
        <end position="525"/>
    </location>
</feature>
<dbReference type="InterPro" id="IPR017500">
    <property type="entry name" value="Phage_infect_YhgE_N"/>
</dbReference>
<dbReference type="RefSeq" id="WP_098174841.1">
    <property type="nucleotide sequence ID" value="NZ_NUEQ01000007.1"/>
</dbReference>
<feature type="coiled-coil region" evidence="5">
    <location>
        <begin position="190"/>
        <end position="224"/>
    </location>
</feature>
<reference evidence="8 9" key="1">
    <citation type="submission" date="2017-09" db="EMBL/GenBank/DDBJ databases">
        <title>Large-scale bioinformatics analysis of Bacillus genomes uncovers conserved roles of natural products in bacterial physiology.</title>
        <authorList>
            <consortium name="Agbiome Team Llc"/>
            <person name="Bleich R.M."/>
            <person name="Kirk G.J."/>
            <person name="Santa Maria K.C."/>
            <person name="Allen S.E."/>
            <person name="Farag S."/>
            <person name="Shank E.A."/>
            <person name="Bowers A."/>
        </authorList>
    </citation>
    <scope>NUCLEOTIDE SEQUENCE [LARGE SCALE GENOMIC DNA]</scope>
    <source>
        <strain evidence="8 9">AFS003229</strain>
    </source>
</reference>
<keyword evidence="2 6" id="KW-0812">Transmembrane</keyword>
<evidence type="ECO:0000256" key="4">
    <source>
        <dbReference type="ARBA" id="ARBA00023136"/>
    </source>
</evidence>
<dbReference type="PANTHER" id="PTHR43077:SF10">
    <property type="entry name" value="TRANSPORT PERMEASE PROTEIN"/>
    <property type="match status" value="1"/>
</dbReference>
<keyword evidence="5" id="KW-0175">Coiled coil</keyword>
<dbReference type="InterPro" id="IPR017501">
    <property type="entry name" value="Phage_infect_YhgE_C"/>
</dbReference>
<protein>
    <submittedName>
        <fullName evidence="8">YhgE/Pip</fullName>
    </submittedName>
</protein>